<evidence type="ECO:0000313" key="1">
    <source>
        <dbReference type="EMBL" id="RGM43144.1"/>
    </source>
</evidence>
<dbReference type="AlphaFoldDB" id="A0A3E4WLW9"/>
<protein>
    <submittedName>
        <fullName evidence="1">Uncharacterized protein</fullName>
    </submittedName>
</protein>
<dbReference type="Proteomes" id="UP000260717">
    <property type="component" value="Unassembled WGS sequence"/>
</dbReference>
<gene>
    <name evidence="1" type="ORF">DXC13_15785</name>
</gene>
<reference evidence="1 2" key="1">
    <citation type="submission" date="2018-08" db="EMBL/GenBank/DDBJ databases">
        <title>A genome reference for cultivated species of the human gut microbiota.</title>
        <authorList>
            <person name="Zou Y."/>
            <person name="Xue W."/>
            <person name="Luo G."/>
        </authorList>
    </citation>
    <scope>NUCLEOTIDE SEQUENCE [LARGE SCALE GENOMIC DNA]</scope>
    <source>
        <strain evidence="1 2">OM08-12AT</strain>
    </source>
</reference>
<accession>A0A3E4WLW9</accession>
<organism evidence="1 2">
    <name type="scientific">Agathobacter rectalis</name>
    <dbReference type="NCBI Taxonomy" id="39491"/>
    <lineage>
        <taxon>Bacteria</taxon>
        <taxon>Bacillati</taxon>
        <taxon>Bacillota</taxon>
        <taxon>Clostridia</taxon>
        <taxon>Lachnospirales</taxon>
        <taxon>Lachnospiraceae</taxon>
        <taxon>Agathobacter</taxon>
    </lineage>
</organism>
<comment type="caution">
    <text evidence="1">The sequence shown here is derived from an EMBL/GenBank/DDBJ whole genome shotgun (WGS) entry which is preliminary data.</text>
</comment>
<sequence length="63" mass="7316">MRAFVVSRKKENVVRSRNKAKPIRRRAVLDGMDTANITMIQQRTCKVRNLASPLGCYWAMCFK</sequence>
<dbReference type="EMBL" id="QSTI01000058">
    <property type="protein sequence ID" value="RGM43144.1"/>
    <property type="molecule type" value="Genomic_DNA"/>
</dbReference>
<proteinExistence type="predicted"/>
<evidence type="ECO:0000313" key="2">
    <source>
        <dbReference type="Proteomes" id="UP000260717"/>
    </source>
</evidence>
<name>A0A3E4WLW9_9FIRM</name>